<evidence type="ECO:0000259" key="5">
    <source>
        <dbReference type="Pfam" id="PF00915"/>
    </source>
</evidence>
<reference evidence="6" key="1">
    <citation type="journal article" date="2020" name="Sci. Rep.">
        <title>Mass mortality in freshwater mussels (Actinonaias pectorosa) in the Clinch River, USA, linked to a novel densovirus.</title>
        <authorList>
            <person name="Richard J.C."/>
            <person name="Leis E."/>
            <person name="Dunn C.D."/>
            <person name="Agbalog R."/>
            <person name="Waller D."/>
            <person name="Knowles S."/>
            <person name="Putnam J."/>
            <person name="Goldberg T.L."/>
        </authorList>
    </citation>
    <scope>NUCLEOTIDE SEQUENCE</scope>
    <source>
        <strain evidence="6">CCalV1/C47/2018</strain>
    </source>
</reference>
<organism evidence="6">
    <name type="scientific">Clinch calicivirus 1</name>
    <dbReference type="NCBI Taxonomy" id="2767023"/>
    <lineage>
        <taxon>Viruses</taxon>
        <taxon>Riboviria</taxon>
        <taxon>Orthornavirae</taxon>
        <taxon>Pisuviricota</taxon>
        <taxon>Pisoniviricetes</taxon>
        <taxon>Picornavirales</taxon>
        <taxon>Caliciviridae</taxon>
    </lineage>
</organism>
<dbReference type="GO" id="GO:0044423">
    <property type="term" value="C:virion component"/>
    <property type="evidence" value="ECO:0007669"/>
    <property type="project" value="UniProtKB-KW"/>
</dbReference>
<evidence type="ECO:0000256" key="1">
    <source>
        <dbReference type="ARBA" id="ARBA00004192"/>
    </source>
</evidence>
<feature type="domain" description="Calicivirus coat protein" evidence="5">
    <location>
        <begin position="69"/>
        <end position="278"/>
    </location>
</feature>
<comment type="subcellular location">
    <subcellularLocation>
        <location evidence="1">Host cytoplasm</location>
    </subcellularLocation>
    <subcellularLocation>
        <location evidence="2">Virion</location>
    </subcellularLocation>
</comment>
<proteinExistence type="predicted"/>
<dbReference type="InterPro" id="IPR033703">
    <property type="entry name" value="Rhv-like"/>
</dbReference>
<name>A0A7G8YXB6_9CALI</name>
<dbReference type="EMBL" id="MT341481">
    <property type="protein sequence ID" value="QNL09591.1"/>
    <property type="molecule type" value="Genomic_RNA"/>
</dbReference>
<keyword evidence="4" id="KW-1035">Host cytoplasm</keyword>
<protein>
    <submittedName>
        <fullName evidence="6">VP1 structural protein</fullName>
    </submittedName>
</protein>
<dbReference type="InterPro" id="IPR029053">
    <property type="entry name" value="Viral_coat"/>
</dbReference>
<dbReference type="Gene3D" id="2.60.120.20">
    <property type="match status" value="1"/>
</dbReference>
<evidence type="ECO:0000256" key="3">
    <source>
        <dbReference type="ARBA" id="ARBA00022844"/>
    </source>
</evidence>
<evidence type="ECO:0000256" key="4">
    <source>
        <dbReference type="ARBA" id="ARBA00023200"/>
    </source>
</evidence>
<sequence>MENGGNNPPMPELIGEAATGSTFSSTDATALDVPAIAGRPAATIEGPRHANVATDDIMGYLKKQHISLQRFTWSTSQLPGTLLVNIPITPLRANNVISYLSGIFNAWNGGLEYQAKVAGTGFHAGALGIARIPPNIDPTTLKTVAQFTAFEYSVIDPKTLEAISKHIPDQRPIMYHYMSNDFSDPNNIGGYFVIFVILQLNTSSTGTNQIDVEIFNKLAPDFRFIQVIPPNIQSAPVTDVEKWSDLFSTPNLHSHAIFDLPVSQMRIEGAATASNARIGMVNLAGTIFSDPPYTSLNTTPLLGRGYPWFSASATSLIPSNGDNVLRPYQLTVTNVGANFTRVLQSGVLAATSPVNFTAATVVTGAVVSTNYYLNPNSSVACSATYGSTPNIVPPAGESLVTFSYGSGLLATPFTLTTTFLAEQFRSRRYVINSNEAVLCQLFSRQTGLPVAFIKIYFNGHITSNSQVTPVTLDFTDLRLEFISYTQATTPIPSLTMTMMQSLQSIRLEALLNRTRQLQLGD</sequence>
<evidence type="ECO:0000256" key="2">
    <source>
        <dbReference type="ARBA" id="ARBA00004328"/>
    </source>
</evidence>
<evidence type="ECO:0000313" key="6">
    <source>
        <dbReference type="EMBL" id="QNL09591.1"/>
    </source>
</evidence>
<dbReference type="SUPFAM" id="SSF88633">
    <property type="entry name" value="Positive stranded ssRNA viruses"/>
    <property type="match status" value="1"/>
</dbReference>
<accession>A0A7G8YXB6</accession>
<dbReference type="InterPro" id="IPR004005">
    <property type="entry name" value="Calicivirus_coat"/>
</dbReference>
<dbReference type="GO" id="GO:0030430">
    <property type="term" value="C:host cell cytoplasm"/>
    <property type="evidence" value="ECO:0007669"/>
    <property type="project" value="UniProtKB-SubCell"/>
</dbReference>
<dbReference type="Pfam" id="PF00915">
    <property type="entry name" value="Calici_coat"/>
    <property type="match status" value="1"/>
</dbReference>
<keyword evidence="3" id="KW-0946">Virion</keyword>
<dbReference type="CDD" id="cd00205">
    <property type="entry name" value="rhv_like"/>
    <property type="match status" value="1"/>
</dbReference>